<dbReference type="InterPro" id="IPR001509">
    <property type="entry name" value="Epimerase_deHydtase"/>
</dbReference>
<name>A0A7G1KPQ6_9NOCA</name>
<feature type="domain" description="NAD-dependent epimerase/dehydratase" evidence="2">
    <location>
        <begin position="3"/>
        <end position="48"/>
    </location>
</feature>
<reference evidence="3 4" key="1">
    <citation type="submission" date="2020-08" db="EMBL/GenBank/DDBJ databases">
        <title>Genome Sequencing of Nocardia wallacei strain FMUON74 and assembly.</title>
        <authorList>
            <person name="Toyokawa M."/>
            <person name="Uesaka K."/>
        </authorList>
    </citation>
    <scope>NUCLEOTIDE SEQUENCE [LARGE SCALE GENOMIC DNA]</scope>
    <source>
        <strain evidence="3 4">FMUON74</strain>
    </source>
</reference>
<dbReference type="EMBL" id="AP023396">
    <property type="protein sequence ID" value="BCK55829.1"/>
    <property type="molecule type" value="Genomic_DNA"/>
</dbReference>
<dbReference type="AlphaFoldDB" id="A0A7G1KPQ6"/>
<feature type="domain" description="NAD-dependent epimerase/dehydratase" evidence="2">
    <location>
        <begin position="147"/>
        <end position="342"/>
    </location>
</feature>
<dbReference type="PANTHER" id="PTHR48079">
    <property type="entry name" value="PROTEIN YEEZ"/>
    <property type="match status" value="1"/>
</dbReference>
<evidence type="ECO:0000313" key="3">
    <source>
        <dbReference type="EMBL" id="BCK55829.1"/>
    </source>
</evidence>
<feature type="compositionally biased region" description="Basic and acidic residues" evidence="1">
    <location>
        <begin position="35"/>
        <end position="50"/>
    </location>
</feature>
<keyword evidence="4" id="KW-1185">Reference proteome</keyword>
<dbReference type="Gene3D" id="3.40.50.720">
    <property type="entry name" value="NAD(P)-binding Rossmann-like Domain"/>
    <property type="match status" value="2"/>
</dbReference>
<accession>A0A7G1KPQ6</accession>
<protein>
    <recommendedName>
        <fullName evidence="2">NAD-dependent epimerase/dehydratase domain-containing protein</fullName>
    </recommendedName>
</protein>
<dbReference type="Proteomes" id="UP000516173">
    <property type="component" value="Chromosome"/>
</dbReference>
<dbReference type="GeneID" id="80348127"/>
<gene>
    <name evidence="3" type="ORF">NWFMUON74_36010</name>
</gene>
<dbReference type="PANTHER" id="PTHR48079:SF6">
    <property type="entry name" value="NAD(P)-BINDING DOMAIN-CONTAINING PROTEIN-RELATED"/>
    <property type="match status" value="1"/>
</dbReference>
<dbReference type="GO" id="GO:0005737">
    <property type="term" value="C:cytoplasm"/>
    <property type="evidence" value="ECO:0007669"/>
    <property type="project" value="TreeGrafter"/>
</dbReference>
<dbReference type="RefSeq" id="WP_232110418.1">
    <property type="nucleotide sequence ID" value="NZ_AP023396.1"/>
</dbReference>
<dbReference type="InterPro" id="IPR051783">
    <property type="entry name" value="NAD(P)-dependent_oxidoreduct"/>
</dbReference>
<sequence length="458" mass="48524">MKIVITGATGNVGTALIRALAGTGDELVGIARRCPPSDREAHAPRYRGDSDPASTPDPAPVAPVDPDRYRVRGSSGDPASDPARCPPADRDPDTHVRWARGDRASMPEFGRRPPPDRDSDAHVPRAPGGRASTRELACGPPVDREPETHVRWVSCDIGDPASAPVLAAACAGADAVVHLAWAVHPRRDDPPMARTNAGGSARVLRAAAAAGVRQVVCASSAAAYRPGPRWQTVDEGAALGGVPGSAYSLGKVYLEAQLDEFERREPSIRVARIRPCGIGQAEAAGELAGWLLPPWLPRALIGRRWLPVPLWKDLRLQLVHADDVAAGVALILRRGASGAFNLAAEPVLPAAALADSYGGFRLPCPRRAALAVARASWRLGLQPLHPGWLVLADRARLVDATRARRDLGWSPRYDAAAVCAELAAAMRADRRGHSAALDPARLGVRLGRPTHQSQDPPP</sequence>
<proteinExistence type="predicted"/>
<dbReference type="GO" id="GO:0004029">
    <property type="term" value="F:aldehyde dehydrogenase (NAD+) activity"/>
    <property type="evidence" value="ECO:0007669"/>
    <property type="project" value="TreeGrafter"/>
</dbReference>
<feature type="region of interest" description="Disordered" evidence="1">
    <location>
        <begin position="35"/>
        <end position="145"/>
    </location>
</feature>
<dbReference type="KEGG" id="nwl:NWFMUON74_36010"/>
<dbReference type="Pfam" id="PF01370">
    <property type="entry name" value="Epimerase"/>
    <property type="match status" value="2"/>
</dbReference>
<evidence type="ECO:0000313" key="4">
    <source>
        <dbReference type="Proteomes" id="UP000516173"/>
    </source>
</evidence>
<dbReference type="InterPro" id="IPR036291">
    <property type="entry name" value="NAD(P)-bd_dom_sf"/>
</dbReference>
<organism evidence="3 4">
    <name type="scientific">Nocardia wallacei</name>
    <dbReference type="NCBI Taxonomy" id="480035"/>
    <lineage>
        <taxon>Bacteria</taxon>
        <taxon>Bacillati</taxon>
        <taxon>Actinomycetota</taxon>
        <taxon>Actinomycetes</taxon>
        <taxon>Mycobacteriales</taxon>
        <taxon>Nocardiaceae</taxon>
        <taxon>Nocardia</taxon>
    </lineage>
</organism>
<dbReference type="SUPFAM" id="SSF51735">
    <property type="entry name" value="NAD(P)-binding Rossmann-fold domains"/>
    <property type="match status" value="1"/>
</dbReference>
<evidence type="ECO:0000256" key="1">
    <source>
        <dbReference type="SAM" id="MobiDB-lite"/>
    </source>
</evidence>
<feature type="compositionally biased region" description="Basic and acidic residues" evidence="1">
    <location>
        <begin position="87"/>
        <end position="123"/>
    </location>
</feature>
<evidence type="ECO:0000259" key="2">
    <source>
        <dbReference type="Pfam" id="PF01370"/>
    </source>
</evidence>